<reference evidence="2" key="1">
    <citation type="submission" date="2013-12" db="EMBL/GenBank/DDBJ databases">
        <title>The Genome Sequence of Aphanomyces astaci APO3.</title>
        <authorList>
            <consortium name="The Broad Institute Genomics Platform"/>
            <person name="Russ C."/>
            <person name="Tyler B."/>
            <person name="van West P."/>
            <person name="Dieguez-Uribeondo J."/>
            <person name="Young S.K."/>
            <person name="Zeng Q."/>
            <person name="Gargeya S."/>
            <person name="Fitzgerald M."/>
            <person name="Abouelleil A."/>
            <person name="Alvarado L."/>
            <person name="Chapman S.B."/>
            <person name="Gainer-Dewar J."/>
            <person name="Goldberg J."/>
            <person name="Griggs A."/>
            <person name="Gujja S."/>
            <person name="Hansen M."/>
            <person name="Howarth C."/>
            <person name="Imamovic A."/>
            <person name="Ireland A."/>
            <person name="Larimer J."/>
            <person name="McCowan C."/>
            <person name="Murphy C."/>
            <person name="Pearson M."/>
            <person name="Poon T.W."/>
            <person name="Priest M."/>
            <person name="Roberts A."/>
            <person name="Saif S."/>
            <person name="Shea T."/>
            <person name="Sykes S."/>
            <person name="Wortman J."/>
            <person name="Nusbaum C."/>
            <person name="Birren B."/>
        </authorList>
    </citation>
    <scope>NUCLEOTIDE SEQUENCE [LARGE SCALE GENOMIC DNA]</scope>
    <source>
        <strain evidence="2">APO3</strain>
    </source>
</reference>
<dbReference type="OrthoDB" id="164927at2759"/>
<protein>
    <submittedName>
        <fullName evidence="2">Uncharacterized protein</fullName>
    </submittedName>
</protein>
<dbReference type="VEuPathDB" id="FungiDB:H257_12087"/>
<dbReference type="EMBL" id="KI913151">
    <property type="protein sequence ID" value="ETV73051.1"/>
    <property type="molecule type" value="Genomic_DNA"/>
</dbReference>
<dbReference type="AlphaFoldDB" id="W4G1B5"/>
<evidence type="ECO:0000313" key="2">
    <source>
        <dbReference type="EMBL" id="ETV73051.1"/>
    </source>
</evidence>
<feature type="region of interest" description="Disordered" evidence="1">
    <location>
        <begin position="124"/>
        <end position="153"/>
    </location>
</feature>
<gene>
    <name evidence="2" type="ORF">H257_12087</name>
</gene>
<dbReference type="GeneID" id="20814083"/>
<dbReference type="RefSeq" id="XP_009837500.1">
    <property type="nucleotide sequence ID" value="XM_009839198.1"/>
</dbReference>
<accession>W4G1B5</accession>
<organism evidence="2">
    <name type="scientific">Aphanomyces astaci</name>
    <name type="common">Crayfish plague agent</name>
    <dbReference type="NCBI Taxonomy" id="112090"/>
    <lineage>
        <taxon>Eukaryota</taxon>
        <taxon>Sar</taxon>
        <taxon>Stramenopiles</taxon>
        <taxon>Oomycota</taxon>
        <taxon>Saprolegniomycetes</taxon>
        <taxon>Saprolegniales</taxon>
        <taxon>Verrucalvaceae</taxon>
        <taxon>Aphanomyces</taxon>
    </lineage>
</organism>
<sequence>MLMVNAQLRKEGTAAASRTAARYLRHKEQLVQQVWKEFVDKGTTTTKPQASPDMFLRTRLSLTITLAQITQEFYTQDTKFKDVYVRLMEAFEDLAPSSIKGCIHKADRQLYKLAEYIKGLQEVEASDNESVEGSSDGGSVTGSNDSSGKESEM</sequence>
<proteinExistence type="predicted"/>
<name>W4G1B5_APHAT</name>
<evidence type="ECO:0000256" key="1">
    <source>
        <dbReference type="SAM" id="MobiDB-lite"/>
    </source>
</evidence>